<keyword evidence="7 16" id="KW-1003">Cell membrane</keyword>
<dbReference type="EMBL" id="JAULRT010000031">
    <property type="protein sequence ID" value="MDO3380719.1"/>
    <property type="molecule type" value="Genomic_DNA"/>
</dbReference>
<comment type="subunit">
    <text evidence="4">Heterodimer of an alpha and a beta chain.</text>
</comment>
<dbReference type="InterPro" id="IPR029035">
    <property type="entry name" value="DHS-like_NAD/FAD-binding_dom"/>
</dbReference>
<evidence type="ECO:0000256" key="7">
    <source>
        <dbReference type="ARBA" id="ARBA00022475"/>
    </source>
</evidence>
<evidence type="ECO:0000256" key="3">
    <source>
        <dbReference type="ARBA" id="ARBA00007919"/>
    </source>
</evidence>
<organism evidence="19 20">
    <name type="scientific">Gilvimarinus algae</name>
    <dbReference type="NCBI Taxonomy" id="3058037"/>
    <lineage>
        <taxon>Bacteria</taxon>
        <taxon>Pseudomonadati</taxon>
        <taxon>Pseudomonadota</taxon>
        <taxon>Gammaproteobacteria</taxon>
        <taxon>Cellvibrionales</taxon>
        <taxon>Cellvibrionaceae</taxon>
        <taxon>Gilvimarinus</taxon>
    </lineage>
</organism>
<dbReference type="Pfam" id="PF02233">
    <property type="entry name" value="PNTB"/>
    <property type="match status" value="1"/>
</dbReference>
<feature type="transmembrane region" description="Helical" evidence="17">
    <location>
        <begin position="168"/>
        <end position="186"/>
    </location>
</feature>
<accession>A0ABT8T9C2</accession>
<dbReference type="EC" id="7.1.1.1" evidence="5 16"/>
<keyword evidence="8 16" id="KW-0997">Cell inner membrane</keyword>
<evidence type="ECO:0000256" key="16">
    <source>
        <dbReference type="PIRNR" id="PIRNR000204"/>
    </source>
</evidence>
<sequence>MELQANMTSFAYLVAAVLFILALRGLSSPETSRAGNIMGMLGMAIAVGTTILSPEITSYGWIIGPVIVGGAVGLLIASRIAMTAMPQLVAAFHSLVGMAAVLVAGAAYANPASFGLLDTAGQIFIASRVEMSLGAMIGAITFSGSVIAFAKLQGLVSGRPVVFPGQHALNALLGLGALALVIYFCLDQSPWVFWSLVALAFVLGFLIIIPIGGADMPVVVSMLNSYSGWAAAGIGFTLHNSALIITGALVGSSGAILSYIMCKGMNRSFFNVILGGFGGDSSAAASGGGVEDRPVKQGSAEDAAFIMKNAGSVIIVPGYGMAVAQAQHALREMGDELKKAGVKVSYAIHPVAGRMPGHMNVLLAEANVPYDEVFELEDINSEFQQADVAFVIGANDVTNPAAKTDPASPIYGMPILDVEKAKTVLFVKRGMAAGYAGVQNELFFKDNTMMLFGDAKKMVETVLRSLD</sequence>
<evidence type="ECO:0000256" key="8">
    <source>
        <dbReference type="ARBA" id="ARBA00022519"/>
    </source>
</evidence>
<feature type="domain" description="NADP transhydrogenase beta-like" evidence="18">
    <location>
        <begin position="9"/>
        <end position="464"/>
    </location>
</feature>
<keyword evidence="10 16" id="KW-0521">NADP</keyword>
<feature type="transmembrane region" description="Helical" evidence="17">
    <location>
        <begin position="59"/>
        <end position="77"/>
    </location>
</feature>
<feature type="transmembrane region" description="Helical" evidence="17">
    <location>
        <begin position="192"/>
        <end position="211"/>
    </location>
</feature>
<evidence type="ECO:0000256" key="10">
    <source>
        <dbReference type="ARBA" id="ARBA00022857"/>
    </source>
</evidence>
<proteinExistence type="inferred from homology"/>
<evidence type="ECO:0000256" key="14">
    <source>
        <dbReference type="ARBA" id="ARBA00023136"/>
    </source>
</evidence>
<dbReference type="PIRSF" id="PIRSF000204">
    <property type="entry name" value="PNTB"/>
    <property type="match status" value="1"/>
</dbReference>
<evidence type="ECO:0000259" key="18">
    <source>
        <dbReference type="Pfam" id="PF02233"/>
    </source>
</evidence>
<evidence type="ECO:0000256" key="5">
    <source>
        <dbReference type="ARBA" id="ARBA00012943"/>
    </source>
</evidence>
<evidence type="ECO:0000256" key="11">
    <source>
        <dbReference type="ARBA" id="ARBA00022967"/>
    </source>
</evidence>
<evidence type="ECO:0000256" key="17">
    <source>
        <dbReference type="SAM" id="Phobius"/>
    </source>
</evidence>
<dbReference type="RefSeq" id="WP_302710843.1">
    <property type="nucleotide sequence ID" value="NZ_JAULRT010000031.1"/>
</dbReference>
<gene>
    <name evidence="19" type="ORF">QWI16_00955</name>
</gene>
<dbReference type="Gene3D" id="3.40.50.1220">
    <property type="entry name" value="TPP-binding domain"/>
    <property type="match status" value="1"/>
</dbReference>
<evidence type="ECO:0000313" key="19">
    <source>
        <dbReference type="EMBL" id="MDO3380719.1"/>
    </source>
</evidence>
<reference evidence="19" key="1">
    <citation type="submission" date="2023-07" db="EMBL/GenBank/DDBJ databases">
        <title>Gilvimarinus algae sp. nov., isolated from the surface of Kelp.</title>
        <authorList>
            <person name="Sun Y.Y."/>
            <person name="Gong Y."/>
            <person name="Du Z.J."/>
        </authorList>
    </citation>
    <scope>NUCLEOTIDE SEQUENCE</scope>
    <source>
        <strain evidence="19">SDUM040014</strain>
    </source>
</reference>
<dbReference type="PANTHER" id="PTHR44758">
    <property type="entry name" value="NAD(P) TRANSHYDROGENASE SUBUNIT BETA"/>
    <property type="match status" value="1"/>
</dbReference>
<comment type="catalytic activity">
    <reaction evidence="15 16">
        <text>NAD(+) + NADPH + H(+)(in) = NADH + NADP(+) + H(+)(out)</text>
        <dbReference type="Rhea" id="RHEA:47992"/>
        <dbReference type="ChEBI" id="CHEBI:15378"/>
        <dbReference type="ChEBI" id="CHEBI:57540"/>
        <dbReference type="ChEBI" id="CHEBI:57783"/>
        <dbReference type="ChEBI" id="CHEBI:57945"/>
        <dbReference type="ChEBI" id="CHEBI:58349"/>
        <dbReference type="EC" id="7.1.1.1"/>
    </reaction>
</comment>
<comment type="caution">
    <text evidence="19">The sequence shown here is derived from an EMBL/GenBank/DDBJ whole genome shotgun (WGS) entry which is preliminary data.</text>
</comment>
<keyword evidence="9 17" id="KW-0812">Transmembrane</keyword>
<keyword evidence="13 16" id="KW-0520">NAD</keyword>
<feature type="transmembrane region" description="Helical" evidence="17">
    <location>
        <begin position="89"/>
        <end position="109"/>
    </location>
</feature>
<evidence type="ECO:0000256" key="13">
    <source>
        <dbReference type="ARBA" id="ARBA00023027"/>
    </source>
</evidence>
<feature type="transmembrane region" description="Helical" evidence="17">
    <location>
        <begin position="6"/>
        <end position="23"/>
    </location>
</feature>
<feature type="transmembrane region" description="Helical" evidence="17">
    <location>
        <begin position="133"/>
        <end position="156"/>
    </location>
</feature>
<dbReference type="InterPro" id="IPR012136">
    <property type="entry name" value="NADH_DH_b"/>
</dbReference>
<keyword evidence="12 17" id="KW-1133">Transmembrane helix</keyword>
<comment type="similarity">
    <text evidence="3 16">Belongs to the PNT beta subunit family.</text>
</comment>
<evidence type="ECO:0000256" key="1">
    <source>
        <dbReference type="ARBA" id="ARBA00003943"/>
    </source>
</evidence>
<evidence type="ECO:0000256" key="12">
    <source>
        <dbReference type="ARBA" id="ARBA00022989"/>
    </source>
</evidence>
<feature type="transmembrane region" description="Helical" evidence="17">
    <location>
        <begin position="35"/>
        <end position="53"/>
    </location>
</feature>
<evidence type="ECO:0000256" key="15">
    <source>
        <dbReference type="ARBA" id="ARBA00048202"/>
    </source>
</evidence>
<evidence type="ECO:0000256" key="9">
    <source>
        <dbReference type="ARBA" id="ARBA00022692"/>
    </source>
</evidence>
<dbReference type="PANTHER" id="PTHR44758:SF1">
    <property type="entry name" value="NAD(P) TRANSHYDROGENASE SUBUNIT BETA"/>
    <property type="match status" value="1"/>
</dbReference>
<evidence type="ECO:0000256" key="4">
    <source>
        <dbReference type="ARBA" id="ARBA00011870"/>
    </source>
</evidence>
<comment type="function">
    <text evidence="1 16">The transhydrogenation between NADH and NADP is coupled to respiration and ATP hydrolysis and functions as a proton pump across the membrane.</text>
</comment>
<comment type="subcellular location">
    <subcellularLocation>
        <location evidence="2">Cell inner membrane</location>
        <topology evidence="2">Multi-pass membrane protein</topology>
    </subcellularLocation>
</comment>
<dbReference type="Proteomes" id="UP001168380">
    <property type="component" value="Unassembled WGS sequence"/>
</dbReference>
<name>A0ABT8T9C2_9GAMM</name>
<evidence type="ECO:0000256" key="2">
    <source>
        <dbReference type="ARBA" id="ARBA00004429"/>
    </source>
</evidence>
<evidence type="ECO:0000256" key="6">
    <source>
        <dbReference type="ARBA" id="ARBA00014581"/>
    </source>
</evidence>
<dbReference type="InterPro" id="IPR034300">
    <property type="entry name" value="PNTB-like"/>
</dbReference>
<protein>
    <recommendedName>
        <fullName evidence="6 16">NAD(P) transhydrogenase subunit beta</fullName>
        <ecNumber evidence="5 16">7.1.1.1</ecNumber>
    </recommendedName>
    <alternativeName>
        <fullName evidence="16">Nicotinamide nucleotide transhydrogenase subunit beta</fullName>
    </alternativeName>
</protein>
<keyword evidence="14 16" id="KW-0472">Membrane</keyword>
<dbReference type="SUPFAM" id="SSF52467">
    <property type="entry name" value="DHS-like NAD/FAD-binding domain"/>
    <property type="match status" value="1"/>
</dbReference>
<evidence type="ECO:0000313" key="20">
    <source>
        <dbReference type="Proteomes" id="UP001168380"/>
    </source>
</evidence>
<keyword evidence="11 16" id="KW-1278">Translocase</keyword>
<keyword evidence="20" id="KW-1185">Reference proteome</keyword>